<feature type="region of interest" description="Disordered" evidence="8">
    <location>
        <begin position="130"/>
        <end position="220"/>
    </location>
</feature>
<keyword evidence="6" id="KW-0175">Coiled coil</keyword>
<protein>
    <recommendedName>
        <fullName evidence="12">rRNA-processing protein</fullName>
    </recommendedName>
</protein>
<comment type="similarity">
    <text evidence="3">Belongs to the CGR1 family.</text>
</comment>
<evidence type="ECO:0000256" key="2">
    <source>
        <dbReference type="ARBA" id="ARBA00004604"/>
    </source>
</evidence>
<dbReference type="RefSeq" id="XP_003023879.1">
    <property type="nucleotide sequence ID" value="XM_003023833.1"/>
</dbReference>
<dbReference type="GO" id="GO:0005730">
    <property type="term" value="C:nucleolus"/>
    <property type="evidence" value="ECO:0007669"/>
    <property type="project" value="UniProtKB-SubCell"/>
</dbReference>
<accession>D4D4B4</accession>
<feature type="compositionally biased region" description="Basic and acidic residues" evidence="8">
    <location>
        <begin position="138"/>
        <end position="183"/>
    </location>
</feature>
<feature type="transmembrane region" description="Helical" evidence="9">
    <location>
        <begin position="90"/>
        <end position="107"/>
    </location>
</feature>
<evidence type="ECO:0000313" key="11">
    <source>
        <dbReference type="Proteomes" id="UP000008383"/>
    </source>
</evidence>
<feature type="compositionally biased region" description="Basic residues" evidence="8">
    <location>
        <begin position="195"/>
        <end position="211"/>
    </location>
</feature>
<evidence type="ECO:0000256" key="4">
    <source>
        <dbReference type="ARBA" id="ARBA00022517"/>
    </source>
</evidence>
<comment type="function">
    <text evidence="1">Involved in nucleolar integrity and required for processing of the pre-rRNA for the 60S ribosome subunit.</text>
</comment>
<proteinExistence type="inferred from homology"/>
<dbReference type="Pfam" id="PF03879">
    <property type="entry name" value="Cgr1"/>
    <property type="match status" value="1"/>
</dbReference>
<evidence type="ECO:0000256" key="8">
    <source>
        <dbReference type="SAM" id="MobiDB-lite"/>
    </source>
</evidence>
<evidence type="ECO:0000256" key="3">
    <source>
        <dbReference type="ARBA" id="ARBA00007869"/>
    </source>
</evidence>
<evidence type="ECO:0000313" key="10">
    <source>
        <dbReference type="EMBL" id="EFE43261.1"/>
    </source>
</evidence>
<evidence type="ECO:0008006" key="12">
    <source>
        <dbReference type="Google" id="ProtNLM"/>
    </source>
</evidence>
<gene>
    <name evidence="10" type="ORF">TRV_01929</name>
</gene>
<keyword evidence="9" id="KW-1133">Transmembrane helix</keyword>
<sequence>MTLDRPLSEGPYRAAANGEENHASSEAEQDSARYSDASARRRNGQTGRKVRVFKIRMRATAAKVVVDGRVFECTPYWRAKAYYQRRSHPILWLFFSSIFFLSSFLLLLESRRFFFLLFWTLFFPSKKAKKKRRRKRERKEEEKKKIRGGESSRKGRQEDRREEREKMSEATHDSVEVASEKKPAPTSAIESSKPKGMRKNGKNWHAPKKAFRPTAGQTSYAKRLEERKAMAVMKEKEKEMKEEKEATRQARIQAIKDRRAAKEEKERYEKLAEKMHRKRVERMRKREKRNKLLNS</sequence>
<dbReference type="AlphaFoldDB" id="D4D4B4"/>
<keyword evidence="5" id="KW-0698">rRNA processing</keyword>
<feature type="region of interest" description="Disordered" evidence="8">
    <location>
        <begin position="272"/>
        <end position="295"/>
    </location>
</feature>
<keyword evidence="11" id="KW-1185">Reference proteome</keyword>
<name>D4D4B4_TRIVH</name>
<comment type="subcellular location">
    <subcellularLocation>
        <location evidence="2">Nucleus</location>
        <location evidence="2">Nucleolus</location>
    </subcellularLocation>
</comment>
<keyword evidence="7" id="KW-0539">Nucleus</keyword>
<feature type="compositionally biased region" description="Basic and acidic residues" evidence="8">
    <location>
        <begin position="19"/>
        <end position="33"/>
    </location>
</feature>
<keyword evidence="9" id="KW-0472">Membrane</keyword>
<dbReference type="InterPro" id="IPR005579">
    <property type="entry name" value="Cgr1-like"/>
</dbReference>
<keyword evidence="9" id="KW-0812">Transmembrane</keyword>
<evidence type="ECO:0000256" key="6">
    <source>
        <dbReference type="ARBA" id="ARBA00023054"/>
    </source>
</evidence>
<dbReference type="GeneID" id="9582511"/>
<keyword evidence="4" id="KW-0690">Ribosome biogenesis</keyword>
<feature type="compositionally biased region" description="Basic residues" evidence="8">
    <location>
        <begin position="275"/>
        <end position="295"/>
    </location>
</feature>
<dbReference type="EMBL" id="ACYE01000103">
    <property type="protein sequence ID" value="EFE43261.1"/>
    <property type="molecule type" value="Genomic_DNA"/>
</dbReference>
<evidence type="ECO:0000256" key="9">
    <source>
        <dbReference type="SAM" id="Phobius"/>
    </source>
</evidence>
<dbReference type="GO" id="GO:0006364">
    <property type="term" value="P:rRNA processing"/>
    <property type="evidence" value="ECO:0007669"/>
    <property type="project" value="UniProtKB-KW"/>
</dbReference>
<dbReference type="HOGENOM" id="CLU_943951_0_0_1"/>
<evidence type="ECO:0000256" key="7">
    <source>
        <dbReference type="ARBA" id="ARBA00023242"/>
    </source>
</evidence>
<evidence type="ECO:0000256" key="5">
    <source>
        <dbReference type="ARBA" id="ARBA00022552"/>
    </source>
</evidence>
<organism evidence="10 11">
    <name type="scientific">Trichophyton verrucosum (strain HKI 0517)</name>
    <dbReference type="NCBI Taxonomy" id="663202"/>
    <lineage>
        <taxon>Eukaryota</taxon>
        <taxon>Fungi</taxon>
        <taxon>Dikarya</taxon>
        <taxon>Ascomycota</taxon>
        <taxon>Pezizomycotina</taxon>
        <taxon>Eurotiomycetes</taxon>
        <taxon>Eurotiomycetidae</taxon>
        <taxon>Onygenales</taxon>
        <taxon>Arthrodermataceae</taxon>
        <taxon>Trichophyton</taxon>
    </lineage>
</organism>
<comment type="caution">
    <text evidence="10">The sequence shown here is derived from an EMBL/GenBank/DDBJ whole genome shotgun (WGS) entry which is preliminary data.</text>
</comment>
<evidence type="ECO:0000256" key="1">
    <source>
        <dbReference type="ARBA" id="ARBA00004090"/>
    </source>
</evidence>
<feature type="region of interest" description="Disordered" evidence="8">
    <location>
        <begin position="1"/>
        <end position="45"/>
    </location>
</feature>
<dbReference type="KEGG" id="tve:TRV_01929"/>
<reference evidence="11" key="1">
    <citation type="journal article" date="2011" name="Genome Biol.">
        <title>Comparative and functional genomics provide insights into the pathogenicity of dermatophytic fungi.</title>
        <authorList>
            <person name="Burmester A."/>
            <person name="Shelest E."/>
            <person name="Gloeckner G."/>
            <person name="Heddergott C."/>
            <person name="Schindler S."/>
            <person name="Staib P."/>
            <person name="Heidel A."/>
            <person name="Felder M."/>
            <person name="Petzold A."/>
            <person name="Szafranski K."/>
            <person name="Feuermann M."/>
            <person name="Pedruzzi I."/>
            <person name="Priebe S."/>
            <person name="Groth M."/>
            <person name="Winkler R."/>
            <person name="Li W."/>
            <person name="Kniemeyer O."/>
            <person name="Schroeckh V."/>
            <person name="Hertweck C."/>
            <person name="Hube B."/>
            <person name="White T.C."/>
            <person name="Platzer M."/>
            <person name="Guthke R."/>
            <person name="Heitman J."/>
            <person name="Woestemeyer J."/>
            <person name="Zipfel P.F."/>
            <person name="Monod M."/>
            <person name="Brakhage A.A."/>
        </authorList>
    </citation>
    <scope>NUCLEOTIDE SEQUENCE [LARGE SCALE GENOMIC DNA]</scope>
    <source>
        <strain evidence="11">HKI 0517</strain>
    </source>
</reference>
<dbReference type="OrthoDB" id="3942380at2759"/>
<dbReference type="Proteomes" id="UP000008383">
    <property type="component" value="Unassembled WGS sequence"/>
</dbReference>